<dbReference type="RefSeq" id="WP_140453875.1">
    <property type="nucleotide sequence ID" value="NZ_VFRP01000007.1"/>
</dbReference>
<name>A0A501WPQ4_9RHOB</name>
<organism evidence="2 3">
    <name type="scientific">Amaricoccus solimangrovi</name>
    <dbReference type="NCBI Taxonomy" id="2589815"/>
    <lineage>
        <taxon>Bacteria</taxon>
        <taxon>Pseudomonadati</taxon>
        <taxon>Pseudomonadota</taxon>
        <taxon>Alphaproteobacteria</taxon>
        <taxon>Rhodobacterales</taxon>
        <taxon>Paracoccaceae</taxon>
        <taxon>Amaricoccus</taxon>
    </lineage>
</organism>
<evidence type="ECO:0000256" key="1">
    <source>
        <dbReference type="SAM" id="MobiDB-lite"/>
    </source>
</evidence>
<evidence type="ECO:0000313" key="2">
    <source>
        <dbReference type="EMBL" id="TPE51439.1"/>
    </source>
</evidence>
<evidence type="ECO:0008006" key="4">
    <source>
        <dbReference type="Google" id="ProtNLM"/>
    </source>
</evidence>
<dbReference type="Pfam" id="PF11162">
    <property type="entry name" value="DUF2946"/>
    <property type="match status" value="1"/>
</dbReference>
<evidence type="ECO:0000313" key="3">
    <source>
        <dbReference type="Proteomes" id="UP000319255"/>
    </source>
</evidence>
<sequence>MSARLARSLLIVLTILGLLAPRVSAVLAFAAPGVRTIVICTGDALRTIRIDEEGDAVPVVEHSDHCVLAHAADTAQRIAAAPVLAPVPGPAARADRDLVPAGRPRAARPPPRAPPAA</sequence>
<accession>A0A501WPQ4</accession>
<dbReference type="InterPro" id="IPR021333">
    <property type="entry name" value="DUF2946"/>
</dbReference>
<gene>
    <name evidence="2" type="ORF">FJM51_09375</name>
</gene>
<dbReference type="AlphaFoldDB" id="A0A501WPQ4"/>
<comment type="caution">
    <text evidence="2">The sequence shown here is derived from an EMBL/GenBank/DDBJ whole genome shotgun (WGS) entry which is preliminary data.</text>
</comment>
<proteinExistence type="predicted"/>
<dbReference type="EMBL" id="VFRP01000007">
    <property type="protein sequence ID" value="TPE51439.1"/>
    <property type="molecule type" value="Genomic_DNA"/>
</dbReference>
<dbReference type="Proteomes" id="UP000319255">
    <property type="component" value="Unassembled WGS sequence"/>
</dbReference>
<feature type="compositionally biased region" description="Pro residues" evidence="1">
    <location>
        <begin position="107"/>
        <end position="117"/>
    </location>
</feature>
<reference evidence="2 3" key="1">
    <citation type="submission" date="2019-06" db="EMBL/GenBank/DDBJ databases">
        <title>A novel bacterium of genus Amaricoccus, isolated from marine sediment.</title>
        <authorList>
            <person name="Huang H."/>
            <person name="Mo K."/>
            <person name="Hu Y."/>
        </authorList>
    </citation>
    <scope>NUCLEOTIDE SEQUENCE [LARGE SCALE GENOMIC DNA]</scope>
    <source>
        <strain evidence="2 3">HB172011</strain>
    </source>
</reference>
<protein>
    <recommendedName>
        <fullName evidence="4">DUF2946 domain-containing protein</fullName>
    </recommendedName>
</protein>
<keyword evidence="3" id="KW-1185">Reference proteome</keyword>
<feature type="region of interest" description="Disordered" evidence="1">
    <location>
        <begin position="87"/>
        <end position="117"/>
    </location>
</feature>
<dbReference type="OrthoDB" id="7873131at2"/>